<dbReference type="RefSeq" id="XP_035348375.1">
    <property type="nucleotide sequence ID" value="XM_035492482.1"/>
</dbReference>
<dbReference type="OrthoDB" id="4503765at2759"/>
<feature type="compositionally biased region" description="Basic and acidic residues" evidence="1">
    <location>
        <begin position="206"/>
        <end position="223"/>
    </location>
</feature>
<keyword evidence="4" id="KW-1185">Reference proteome</keyword>
<sequence length="223" mass="24014">MLFSILSLLLLCSLPAYAITGGEAWVSFYRTCPDDAFTTDDLADIISATQHSANAVPARSASARTFHSTPAISSPSATAHAAPSVFSSKKSLFRALLAAAQPDSTKETRTAPFNITQGQCKAVPIVTETHADSNSVSVELELVTVTPFQQCNMTLHEVAGCIDEPLLTAPVKDRHAKSECTERNFGAWSDVWVQLDCEEAGTGKSGENRRNTMTRTRPERLPA</sequence>
<feature type="region of interest" description="Disordered" evidence="1">
    <location>
        <begin position="201"/>
        <end position="223"/>
    </location>
</feature>
<gene>
    <name evidence="3" type="ORF">TRUGW13939_09360</name>
</gene>
<feature type="chain" id="PRO_5028995001" evidence="2">
    <location>
        <begin position="19"/>
        <end position="223"/>
    </location>
</feature>
<name>A0A7H8R911_TALRU</name>
<dbReference type="KEGG" id="trg:TRUGW13939_09360"/>
<evidence type="ECO:0000313" key="3">
    <source>
        <dbReference type="EMBL" id="QKX62201.1"/>
    </source>
</evidence>
<evidence type="ECO:0000256" key="1">
    <source>
        <dbReference type="SAM" id="MobiDB-lite"/>
    </source>
</evidence>
<protein>
    <submittedName>
        <fullName evidence="3">Uncharacterized protein</fullName>
    </submittedName>
</protein>
<dbReference type="Proteomes" id="UP000509510">
    <property type="component" value="Chromosome V"/>
</dbReference>
<dbReference type="EMBL" id="CP055902">
    <property type="protein sequence ID" value="QKX62201.1"/>
    <property type="molecule type" value="Genomic_DNA"/>
</dbReference>
<proteinExistence type="predicted"/>
<accession>A0A7H8R911</accession>
<keyword evidence="2" id="KW-0732">Signal</keyword>
<dbReference type="GeneID" id="55996843"/>
<dbReference type="AlphaFoldDB" id="A0A7H8R911"/>
<evidence type="ECO:0000256" key="2">
    <source>
        <dbReference type="SAM" id="SignalP"/>
    </source>
</evidence>
<reference evidence="4" key="1">
    <citation type="submission" date="2020-06" db="EMBL/GenBank/DDBJ databases">
        <title>A chromosome-scale genome assembly of Talaromyces rugulosus W13939.</title>
        <authorList>
            <person name="Wang B."/>
            <person name="Guo L."/>
            <person name="Ye K."/>
            <person name="Wang L."/>
        </authorList>
    </citation>
    <scope>NUCLEOTIDE SEQUENCE [LARGE SCALE GENOMIC DNA]</scope>
    <source>
        <strain evidence="4">W13939</strain>
    </source>
</reference>
<feature type="signal peptide" evidence="2">
    <location>
        <begin position="1"/>
        <end position="18"/>
    </location>
</feature>
<evidence type="ECO:0000313" key="4">
    <source>
        <dbReference type="Proteomes" id="UP000509510"/>
    </source>
</evidence>
<organism evidence="3 4">
    <name type="scientific">Talaromyces rugulosus</name>
    <name type="common">Penicillium rugulosum</name>
    <dbReference type="NCBI Taxonomy" id="121627"/>
    <lineage>
        <taxon>Eukaryota</taxon>
        <taxon>Fungi</taxon>
        <taxon>Dikarya</taxon>
        <taxon>Ascomycota</taxon>
        <taxon>Pezizomycotina</taxon>
        <taxon>Eurotiomycetes</taxon>
        <taxon>Eurotiomycetidae</taxon>
        <taxon>Eurotiales</taxon>
        <taxon>Trichocomaceae</taxon>
        <taxon>Talaromyces</taxon>
        <taxon>Talaromyces sect. Islandici</taxon>
    </lineage>
</organism>